<evidence type="ECO:0000256" key="2">
    <source>
        <dbReference type="ARBA" id="ARBA00022801"/>
    </source>
</evidence>
<keyword evidence="2" id="KW-0378">Hydrolase</keyword>
<evidence type="ECO:0000313" key="5">
    <source>
        <dbReference type="Proteomes" id="UP000238308"/>
    </source>
</evidence>
<dbReference type="PANTHER" id="PTHR10655:SF17">
    <property type="entry name" value="LYSOPHOSPHOLIPASE-LIKE PROTEIN 1"/>
    <property type="match status" value="1"/>
</dbReference>
<dbReference type="InterPro" id="IPR029058">
    <property type="entry name" value="AB_hydrolase_fold"/>
</dbReference>
<feature type="domain" description="Phospholipase/carboxylesterase/thioesterase" evidence="3">
    <location>
        <begin position="22"/>
        <end position="221"/>
    </location>
</feature>
<dbReference type="InterPro" id="IPR003140">
    <property type="entry name" value="PLipase/COase/thioEstase"/>
</dbReference>
<reference evidence="4 5" key="1">
    <citation type="submission" date="2018-03" db="EMBL/GenBank/DDBJ databases">
        <title>Genomic Encyclopedia of Type Strains, Phase III (KMG-III): the genomes of soil and plant-associated and newly described type strains.</title>
        <authorList>
            <person name="Whitman W."/>
        </authorList>
    </citation>
    <scope>NUCLEOTIDE SEQUENCE [LARGE SCALE GENOMIC DNA]</scope>
    <source>
        <strain evidence="4 5">MWH-P2sevCIIIb</strain>
    </source>
</reference>
<accession>A0A2T0XFM8</accession>
<keyword evidence="5" id="KW-1185">Reference proteome</keyword>
<dbReference type="GO" id="GO:0016787">
    <property type="term" value="F:hydrolase activity"/>
    <property type="evidence" value="ECO:0007669"/>
    <property type="project" value="UniProtKB-KW"/>
</dbReference>
<name>A0A2T0XFM8_9BURK</name>
<dbReference type="AlphaFoldDB" id="A0A2T0XFM8"/>
<dbReference type="EMBL" id="PVTV01000014">
    <property type="protein sequence ID" value="PRY97711.1"/>
    <property type="molecule type" value="Genomic_DNA"/>
</dbReference>
<evidence type="ECO:0000313" key="4">
    <source>
        <dbReference type="EMBL" id="PRY97711.1"/>
    </source>
</evidence>
<gene>
    <name evidence="4" type="ORF">BCM14_2175</name>
</gene>
<dbReference type="Gene3D" id="3.40.50.1820">
    <property type="entry name" value="alpha/beta hydrolase"/>
    <property type="match status" value="1"/>
</dbReference>
<dbReference type="InterPro" id="IPR050565">
    <property type="entry name" value="LYPA1-2/EST-like"/>
</dbReference>
<organism evidence="4 5">
    <name type="scientific">Jezberella montanilacus</name>
    <dbReference type="NCBI Taxonomy" id="323426"/>
    <lineage>
        <taxon>Bacteria</taxon>
        <taxon>Pseudomonadati</taxon>
        <taxon>Pseudomonadota</taxon>
        <taxon>Betaproteobacteria</taxon>
        <taxon>Burkholderiales</taxon>
        <taxon>Alcaligenaceae</taxon>
        <taxon>Jezberella</taxon>
    </lineage>
</organism>
<protein>
    <submittedName>
        <fullName evidence="4">Phospholipase/carboxylesterase</fullName>
    </submittedName>
</protein>
<dbReference type="Pfam" id="PF02230">
    <property type="entry name" value="Abhydrolase_2"/>
    <property type="match status" value="1"/>
</dbReference>
<proteinExistence type="inferred from homology"/>
<evidence type="ECO:0000259" key="3">
    <source>
        <dbReference type="Pfam" id="PF02230"/>
    </source>
</evidence>
<evidence type="ECO:0000256" key="1">
    <source>
        <dbReference type="ARBA" id="ARBA00006499"/>
    </source>
</evidence>
<dbReference type="RefSeq" id="WP_106228003.1">
    <property type="nucleotide sequence ID" value="NZ_PVTV01000014.1"/>
</dbReference>
<dbReference type="PANTHER" id="PTHR10655">
    <property type="entry name" value="LYSOPHOSPHOLIPASE-RELATED"/>
    <property type="match status" value="1"/>
</dbReference>
<comment type="similarity">
    <text evidence="1">Belongs to the AB hydrolase superfamily. AB hydrolase 2 family.</text>
</comment>
<comment type="caution">
    <text evidence="4">The sequence shown here is derived from an EMBL/GenBank/DDBJ whole genome shotgun (WGS) entry which is preliminary data.</text>
</comment>
<sequence>MISQLLPGAQFAYRVRPACVSPPKGCLLLLHGVGGNERNFSEISKWIDPAILVIMPQGPIALSNSGDQFAWFHVTFTKDGPQINEQEADESRLRLLVFIKEMQALYQVTSGNTVVAGFSQGGIMSASVALTFPNAVKGFGVLSGRILPEIKPHINNLEGLKQLQAYLAHGKFDSKLPISFLFQADELLNDLNVPHVSKIYPMDHEISENELKDFVQWLNEHFTSVDAISKLLNST</sequence>
<dbReference type="Proteomes" id="UP000238308">
    <property type="component" value="Unassembled WGS sequence"/>
</dbReference>
<dbReference type="OrthoDB" id="9801763at2"/>
<dbReference type="SUPFAM" id="SSF53474">
    <property type="entry name" value="alpha/beta-Hydrolases"/>
    <property type="match status" value="1"/>
</dbReference>